<dbReference type="Proteomes" id="UP000253934">
    <property type="component" value="Unassembled WGS sequence"/>
</dbReference>
<comment type="caution">
    <text evidence="9">The sequence shown here is derived from an EMBL/GenBank/DDBJ whole genome shotgun (WGS) entry which is preliminary data.</text>
</comment>
<dbReference type="GO" id="GO:0004590">
    <property type="term" value="F:orotidine-5'-phosphate decarboxylase activity"/>
    <property type="evidence" value="ECO:0007669"/>
    <property type="project" value="UniProtKB-UniRule"/>
</dbReference>
<reference evidence="9" key="1">
    <citation type="submission" date="2018-04" db="EMBL/GenBank/DDBJ databases">
        <title>Draft genome sequence of the Candidatus Spirobacillus cienkowskii, a pathogen of freshwater Daphnia species, reconstructed from hemolymph metagenomic reads.</title>
        <authorList>
            <person name="Bresciani L."/>
            <person name="Lemos L.N."/>
            <person name="Wale N."/>
            <person name="Lin J.Y."/>
            <person name="Fernandes G.R."/>
            <person name="Duffy M.A."/>
            <person name="Rodrigues J.M."/>
        </authorList>
    </citation>
    <scope>NUCLEOTIDE SEQUENCE [LARGE SCALE GENOMIC DNA]</scope>
    <source>
        <strain evidence="9">Binning01</strain>
    </source>
</reference>
<dbReference type="Pfam" id="PF00215">
    <property type="entry name" value="OMPdecase"/>
    <property type="match status" value="1"/>
</dbReference>
<dbReference type="InterPro" id="IPR001754">
    <property type="entry name" value="OMPdeCOase_dom"/>
</dbReference>
<dbReference type="EC" id="4.1.1.23" evidence="7"/>
<evidence type="ECO:0000256" key="1">
    <source>
        <dbReference type="ARBA" id="ARBA00004861"/>
    </source>
</evidence>
<organism evidence="9 10">
    <name type="scientific">Spirobacillus cienkowskii</name>
    <dbReference type="NCBI Taxonomy" id="495820"/>
    <lineage>
        <taxon>Bacteria</taxon>
        <taxon>Pseudomonadati</taxon>
        <taxon>Bdellovibrionota</taxon>
        <taxon>Oligoflexia</taxon>
        <taxon>Silvanigrellales</taxon>
        <taxon>Spirobacillus</taxon>
    </lineage>
</organism>
<comment type="catalytic activity">
    <reaction evidence="6">
        <text>orotidine 5'-phosphate + H(+) = UMP + CO2</text>
        <dbReference type="Rhea" id="RHEA:11596"/>
        <dbReference type="ChEBI" id="CHEBI:15378"/>
        <dbReference type="ChEBI" id="CHEBI:16526"/>
        <dbReference type="ChEBI" id="CHEBI:57538"/>
        <dbReference type="ChEBI" id="CHEBI:57865"/>
        <dbReference type="EC" id="4.1.1.23"/>
    </reaction>
</comment>
<dbReference type="InterPro" id="IPR011995">
    <property type="entry name" value="OMPdecase_type-2"/>
</dbReference>
<dbReference type="InterPro" id="IPR013785">
    <property type="entry name" value="Aldolase_TIM"/>
</dbReference>
<comment type="similarity">
    <text evidence="2">Belongs to the OMP decarboxylase family. Type 2 subfamily.</text>
</comment>
<keyword evidence="3" id="KW-0210">Decarboxylase</keyword>
<dbReference type="Gene3D" id="3.20.20.70">
    <property type="entry name" value="Aldolase class I"/>
    <property type="match status" value="1"/>
</dbReference>
<evidence type="ECO:0000256" key="2">
    <source>
        <dbReference type="ARBA" id="ARBA00008847"/>
    </source>
</evidence>
<evidence type="ECO:0000259" key="8">
    <source>
        <dbReference type="SMART" id="SM00934"/>
    </source>
</evidence>
<keyword evidence="10" id="KW-1185">Reference proteome</keyword>
<gene>
    <name evidence="9" type="primary">pyrF</name>
    <name evidence="9" type="ORF">DCC88_07560</name>
</gene>
<dbReference type="PANTHER" id="PTHR43375:SF1">
    <property type="entry name" value="OROTIDINE 5'-PHOSPHATE DECARBOXYLASE"/>
    <property type="match status" value="1"/>
</dbReference>
<protein>
    <recommendedName>
        <fullName evidence="7">Orotidine-5'-phosphate decarboxylase</fullName>
        <ecNumber evidence="7">4.1.1.23</ecNumber>
    </recommendedName>
</protein>
<dbReference type="PANTHER" id="PTHR43375">
    <property type="entry name" value="OROTIDINE 5'-PHOSPHATE DECARBOXYLASE"/>
    <property type="match status" value="1"/>
</dbReference>
<comment type="pathway">
    <text evidence="1">Pyrimidine metabolism; UMP biosynthesis via de novo pathway; UMP from orotate: step 2/2.</text>
</comment>
<evidence type="ECO:0000256" key="7">
    <source>
        <dbReference type="NCBIfam" id="TIGR02127"/>
    </source>
</evidence>
<dbReference type="SMART" id="SM00934">
    <property type="entry name" value="OMPdecase"/>
    <property type="match status" value="1"/>
</dbReference>
<dbReference type="GO" id="GO:0044205">
    <property type="term" value="P:'de novo' UMP biosynthetic process"/>
    <property type="evidence" value="ECO:0007669"/>
    <property type="project" value="UniProtKB-UniPathway"/>
</dbReference>
<dbReference type="InterPro" id="IPR011060">
    <property type="entry name" value="RibuloseP-bd_barrel"/>
</dbReference>
<evidence type="ECO:0000313" key="10">
    <source>
        <dbReference type="Proteomes" id="UP000253934"/>
    </source>
</evidence>
<proteinExistence type="inferred from homology"/>
<accession>A0A369KW70</accession>
<evidence type="ECO:0000256" key="4">
    <source>
        <dbReference type="ARBA" id="ARBA00022975"/>
    </source>
</evidence>
<dbReference type="UniPathway" id="UPA00070">
    <property type="reaction ID" value="UER00120"/>
</dbReference>
<keyword evidence="5 9" id="KW-0456">Lyase</keyword>
<name>A0A369KW70_9BACT</name>
<dbReference type="GO" id="GO:0006207">
    <property type="term" value="P:'de novo' pyrimidine nucleobase biosynthetic process"/>
    <property type="evidence" value="ECO:0007669"/>
    <property type="project" value="InterPro"/>
</dbReference>
<sequence length="263" mass="29878">MQNKLNKNIKLCLGIDPNPTEHKFKQFKECVYKHMEILDFCKNSLYNIIIKPQFAFFLSFGNKGLLLLEELVAQFQNTFTIILDGKFNDISNSLQAYLHFAFNTLGVHGLTISPFLGEKSIQVSFEYCAKRWGKRGRVYILCATTESSSQELSFIHNNWKNILLATSKQQKEVFKNTTDLYQIAGVVVGANHNSILLSPEIKDSGLSILAPGLGFQSQKWNIIQECANQPNEIIFPISRAIFAGGNTTTLQMHKNLNEIQQYF</sequence>
<evidence type="ECO:0000256" key="6">
    <source>
        <dbReference type="ARBA" id="ARBA00049157"/>
    </source>
</evidence>
<dbReference type="RefSeq" id="WP_338637384.1">
    <property type="nucleotide sequence ID" value="NZ_CP146516.1"/>
</dbReference>
<dbReference type="AlphaFoldDB" id="A0A369KW70"/>
<feature type="domain" description="Orotidine 5'-phosphate decarboxylase" evidence="8">
    <location>
        <begin position="10"/>
        <end position="252"/>
    </location>
</feature>
<dbReference type="SUPFAM" id="SSF51366">
    <property type="entry name" value="Ribulose-phoshate binding barrel"/>
    <property type="match status" value="1"/>
</dbReference>
<keyword evidence="4" id="KW-0665">Pyrimidine biosynthesis</keyword>
<evidence type="ECO:0000256" key="5">
    <source>
        <dbReference type="ARBA" id="ARBA00023239"/>
    </source>
</evidence>
<dbReference type="EMBL" id="QOVW01000070">
    <property type="protein sequence ID" value="RDB35973.1"/>
    <property type="molecule type" value="Genomic_DNA"/>
</dbReference>
<evidence type="ECO:0000313" key="9">
    <source>
        <dbReference type="EMBL" id="RDB35973.1"/>
    </source>
</evidence>
<dbReference type="NCBIfam" id="TIGR02127">
    <property type="entry name" value="pyrF_sub2"/>
    <property type="match status" value="1"/>
</dbReference>
<evidence type="ECO:0000256" key="3">
    <source>
        <dbReference type="ARBA" id="ARBA00022793"/>
    </source>
</evidence>